<reference evidence="1 2" key="1">
    <citation type="submission" date="2016-10" db="EMBL/GenBank/DDBJ databases">
        <authorList>
            <person name="de Groot N.N."/>
        </authorList>
    </citation>
    <scope>NUCLEOTIDE SEQUENCE [LARGE SCALE GENOMIC DNA]</scope>
    <source>
        <strain evidence="1 2">DSM 29433</strain>
    </source>
</reference>
<proteinExistence type="predicted"/>
<gene>
    <name evidence="1" type="ORF">SAMN05444714_1591</name>
</gene>
<organism evidence="1 2">
    <name type="scientific">Yoonia litorea</name>
    <dbReference type="NCBI Taxonomy" id="1123755"/>
    <lineage>
        <taxon>Bacteria</taxon>
        <taxon>Pseudomonadati</taxon>
        <taxon>Pseudomonadota</taxon>
        <taxon>Alphaproteobacteria</taxon>
        <taxon>Rhodobacterales</taxon>
        <taxon>Paracoccaceae</taxon>
        <taxon>Yoonia</taxon>
    </lineage>
</organism>
<keyword evidence="2" id="KW-1185">Reference proteome</keyword>
<accession>A0A1I6MDC9</accession>
<dbReference type="Proteomes" id="UP000198926">
    <property type="component" value="Unassembled WGS sequence"/>
</dbReference>
<sequence>MCFAQISSLPLTCGKKKRSKFAIPLTIRISSSARIAPDDPTQCDLCPAKTAPPLIPSLSHTKSAAYDVHAKRRAECTSALLSGLFIPRHPAVAPATSTERVHPDLVVIDQHLGARTLVGCQPWRDFLQRDQRIRVAPYC</sequence>
<dbReference type="AlphaFoldDB" id="A0A1I6MDC9"/>
<evidence type="ECO:0000313" key="2">
    <source>
        <dbReference type="Proteomes" id="UP000198926"/>
    </source>
</evidence>
<dbReference type="EMBL" id="FOZM01000001">
    <property type="protein sequence ID" value="SFS13695.1"/>
    <property type="molecule type" value="Genomic_DNA"/>
</dbReference>
<evidence type="ECO:0000313" key="1">
    <source>
        <dbReference type="EMBL" id="SFS13695.1"/>
    </source>
</evidence>
<name>A0A1I6MDC9_9RHOB</name>
<protein>
    <submittedName>
        <fullName evidence="1">Uncharacterized protein</fullName>
    </submittedName>
</protein>